<evidence type="ECO:0000313" key="2">
    <source>
        <dbReference type="EMBL" id="GAA2625601.1"/>
    </source>
</evidence>
<dbReference type="Proteomes" id="UP001501447">
    <property type="component" value="Unassembled WGS sequence"/>
</dbReference>
<sequence>MNPGPSGGLDLVAHQRQQRGDNDSRSGTALAQQGGRHEIHGRLPPARPLDDKSPPLLRDEGFDGSPLIGAQPCWRLTIADEIRQHGIGLSAQLCVHASMQPDGTGYGRTWLVENPGFV</sequence>
<gene>
    <name evidence="2" type="ORF">GCM10009863_45350</name>
</gene>
<keyword evidence="3" id="KW-1185">Reference proteome</keyword>
<proteinExistence type="predicted"/>
<protein>
    <submittedName>
        <fullName evidence="2">Uncharacterized protein</fullName>
    </submittedName>
</protein>
<dbReference type="EMBL" id="BAAARJ010000015">
    <property type="protein sequence ID" value="GAA2625601.1"/>
    <property type="molecule type" value="Genomic_DNA"/>
</dbReference>
<accession>A0ABP6CST1</accession>
<organism evidence="2 3">
    <name type="scientific">Streptomyces axinellae</name>
    <dbReference type="NCBI Taxonomy" id="552788"/>
    <lineage>
        <taxon>Bacteria</taxon>
        <taxon>Bacillati</taxon>
        <taxon>Actinomycetota</taxon>
        <taxon>Actinomycetes</taxon>
        <taxon>Kitasatosporales</taxon>
        <taxon>Streptomycetaceae</taxon>
        <taxon>Streptomyces</taxon>
    </lineage>
</organism>
<feature type="compositionally biased region" description="Basic and acidic residues" evidence="1">
    <location>
        <begin position="48"/>
        <end position="61"/>
    </location>
</feature>
<comment type="caution">
    <text evidence="2">The sequence shown here is derived from an EMBL/GenBank/DDBJ whole genome shotgun (WGS) entry which is preliminary data.</text>
</comment>
<reference evidence="3" key="1">
    <citation type="journal article" date="2019" name="Int. J. Syst. Evol. Microbiol.">
        <title>The Global Catalogue of Microorganisms (GCM) 10K type strain sequencing project: providing services to taxonomists for standard genome sequencing and annotation.</title>
        <authorList>
            <consortium name="The Broad Institute Genomics Platform"/>
            <consortium name="The Broad Institute Genome Sequencing Center for Infectious Disease"/>
            <person name="Wu L."/>
            <person name="Ma J."/>
        </authorList>
    </citation>
    <scope>NUCLEOTIDE SEQUENCE [LARGE SCALE GENOMIC DNA]</scope>
    <source>
        <strain evidence="3">JCM 16373</strain>
    </source>
</reference>
<evidence type="ECO:0000313" key="3">
    <source>
        <dbReference type="Proteomes" id="UP001501447"/>
    </source>
</evidence>
<feature type="region of interest" description="Disordered" evidence="1">
    <location>
        <begin position="1"/>
        <end position="64"/>
    </location>
</feature>
<evidence type="ECO:0000256" key="1">
    <source>
        <dbReference type="SAM" id="MobiDB-lite"/>
    </source>
</evidence>
<name>A0ABP6CST1_9ACTN</name>